<dbReference type="InterPro" id="IPR050382">
    <property type="entry name" value="MFS_Na/Anion_cotransporter"/>
</dbReference>
<evidence type="ECO:0000256" key="5">
    <source>
        <dbReference type="SAM" id="Phobius"/>
    </source>
</evidence>
<comment type="subcellular location">
    <subcellularLocation>
        <location evidence="1">Membrane</location>
        <topology evidence="1">Multi-pass membrane protein</topology>
    </subcellularLocation>
</comment>
<organism evidence="7 8">
    <name type="scientific">Homarus americanus</name>
    <name type="common">American lobster</name>
    <dbReference type="NCBI Taxonomy" id="6706"/>
    <lineage>
        <taxon>Eukaryota</taxon>
        <taxon>Metazoa</taxon>
        <taxon>Ecdysozoa</taxon>
        <taxon>Arthropoda</taxon>
        <taxon>Crustacea</taxon>
        <taxon>Multicrustacea</taxon>
        <taxon>Malacostraca</taxon>
        <taxon>Eumalacostraca</taxon>
        <taxon>Eucarida</taxon>
        <taxon>Decapoda</taxon>
        <taxon>Pleocyemata</taxon>
        <taxon>Astacidea</taxon>
        <taxon>Nephropoidea</taxon>
        <taxon>Nephropidae</taxon>
        <taxon>Homarus</taxon>
    </lineage>
</organism>
<dbReference type="GO" id="GO:0006820">
    <property type="term" value="P:monoatomic anion transport"/>
    <property type="evidence" value="ECO:0007669"/>
    <property type="project" value="TreeGrafter"/>
</dbReference>
<dbReference type="Gene3D" id="1.20.1250.20">
    <property type="entry name" value="MFS general substrate transporter like domains"/>
    <property type="match status" value="1"/>
</dbReference>
<dbReference type="PANTHER" id="PTHR11662">
    <property type="entry name" value="SOLUTE CARRIER FAMILY 17"/>
    <property type="match status" value="1"/>
</dbReference>
<evidence type="ECO:0000256" key="1">
    <source>
        <dbReference type="ARBA" id="ARBA00004141"/>
    </source>
</evidence>
<feature type="domain" description="Major facilitator superfamily (MFS) profile" evidence="6">
    <location>
        <begin position="37"/>
        <end position="409"/>
    </location>
</feature>
<reference evidence="7" key="1">
    <citation type="journal article" date="2021" name="Sci. Adv.">
        <title>The American lobster genome reveals insights on longevity, neural, and immune adaptations.</title>
        <authorList>
            <person name="Polinski J.M."/>
            <person name="Zimin A.V."/>
            <person name="Clark K.F."/>
            <person name="Kohn A.B."/>
            <person name="Sadowski N."/>
            <person name="Timp W."/>
            <person name="Ptitsyn A."/>
            <person name="Khanna P."/>
            <person name="Romanova D.Y."/>
            <person name="Williams P."/>
            <person name="Greenwood S.J."/>
            <person name="Moroz L.L."/>
            <person name="Walt D.R."/>
            <person name="Bodnar A.G."/>
        </authorList>
    </citation>
    <scope>NUCLEOTIDE SEQUENCE</scope>
    <source>
        <strain evidence="7">GMGI-L3</strain>
    </source>
</reference>
<evidence type="ECO:0000256" key="4">
    <source>
        <dbReference type="ARBA" id="ARBA00023136"/>
    </source>
</evidence>
<dbReference type="AlphaFoldDB" id="A0A8J5JKQ7"/>
<dbReference type="SUPFAM" id="SSF103473">
    <property type="entry name" value="MFS general substrate transporter"/>
    <property type="match status" value="1"/>
</dbReference>
<dbReference type="InterPro" id="IPR020846">
    <property type="entry name" value="MFS_dom"/>
</dbReference>
<evidence type="ECO:0000259" key="6">
    <source>
        <dbReference type="PROSITE" id="PS50850"/>
    </source>
</evidence>
<keyword evidence="3 5" id="KW-1133">Transmembrane helix</keyword>
<proteinExistence type="predicted"/>
<dbReference type="EMBL" id="JAHLQT010033114">
    <property type="protein sequence ID" value="KAG7159435.1"/>
    <property type="molecule type" value="Genomic_DNA"/>
</dbReference>
<keyword evidence="2 5" id="KW-0812">Transmembrane</keyword>
<dbReference type="Pfam" id="PF07690">
    <property type="entry name" value="MFS_1"/>
    <property type="match status" value="1"/>
</dbReference>
<dbReference type="FunFam" id="1.20.1250.20:FF:000423">
    <property type="entry name" value="Putative inorganic phosphate cotransporter-like Protein"/>
    <property type="match status" value="1"/>
</dbReference>
<protein>
    <submittedName>
        <fullName evidence="7">Sialin-like 2</fullName>
    </submittedName>
</protein>
<feature type="transmembrane region" description="Helical" evidence="5">
    <location>
        <begin position="38"/>
        <end position="66"/>
    </location>
</feature>
<sequence>MCQEERVRGPWNTPLLDTELHTPTSQRRRCFGWLPLRYVVALLGMLGCMMDYLVRIGLSVAIVAMVNNTQPINNTHVSMEGACPAASNASHDDDNQTGDEDFEWSLEEQGIILGTFFWGYFFTKTIGGRISEIIGGRETMAISLGVSGLLSMLCPYAAHIHPMALASIRFIIGLVQGPAFPALYSVLASWAPPDELATTVTIAYSGLSMGSLVALGASEWVVHQLGWQWVFWGGGILAVIWTPLWLYFVRNSPIHHPLISTEEEELLAVNFSIKPRIGMRMTEVSWVLAIGHTCAWVWSFCFGRISDLLIQHCILSKLNTRRSMHVIGTMSGLLGIGNISGFLAPIATAEIITKTSSWTGSLLLGGGLYLLTGIIYIATVTTEVQDWNYYEDMDSSIDDEEPRRQPLLQ</sequence>
<feature type="transmembrane region" description="Helical" evidence="5">
    <location>
        <begin position="110"/>
        <end position="127"/>
    </location>
</feature>
<evidence type="ECO:0000256" key="2">
    <source>
        <dbReference type="ARBA" id="ARBA00022692"/>
    </source>
</evidence>
<comment type="caution">
    <text evidence="7">The sequence shown here is derived from an EMBL/GenBank/DDBJ whole genome shotgun (WGS) entry which is preliminary data.</text>
</comment>
<gene>
    <name evidence="7" type="primary">Slc17A5-L2</name>
    <name evidence="7" type="ORF">Hamer_G004061</name>
</gene>
<feature type="transmembrane region" description="Helical" evidence="5">
    <location>
        <begin position="196"/>
        <end position="217"/>
    </location>
</feature>
<evidence type="ECO:0000313" key="8">
    <source>
        <dbReference type="Proteomes" id="UP000747542"/>
    </source>
</evidence>
<dbReference type="InterPro" id="IPR011701">
    <property type="entry name" value="MFS"/>
</dbReference>
<feature type="transmembrane region" description="Helical" evidence="5">
    <location>
        <begin position="164"/>
        <end position="184"/>
    </location>
</feature>
<dbReference type="GO" id="GO:0022857">
    <property type="term" value="F:transmembrane transporter activity"/>
    <property type="evidence" value="ECO:0007669"/>
    <property type="project" value="InterPro"/>
</dbReference>
<feature type="transmembrane region" description="Helical" evidence="5">
    <location>
        <begin position="284"/>
        <end position="305"/>
    </location>
</feature>
<dbReference type="PANTHER" id="PTHR11662:SF399">
    <property type="entry name" value="FI19708P1-RELATED"/>
    <property type="match status" value="1"/>
</dbReference>
<keyword evidence="4 5" id="KW-0472">Membrane</keyword>
<name>A0A8J5JKQ7_HOMAM</name>
<accession>A0A8J5JKQ7</accession>
<feature type="transmembrane region" description="Helical" evidence="5">
    <location>
        <begin position="229"/>
        <end position="249"/>
    </location>
</feature>
<feature type="transmembrane region" description="Helical" evidence="5">
    <location>
        <begin position="139"/>
        <end position="158"/>
    </location>
</feature>
<evidence type="ECO:0000256" key="3">
    <source>
        <dbReference type="ARBA" id="ARBA00022989"/>
    </source>
</evidence>
<feature type="transmembrane region" description="Helical" evidence="5">
    <location>
        <begin position="358"/>
        <end position="378"/>
    </location>
</feature>
<feature type="transmembrane region" description="Helical" evidence="5">
    <location>
        <begin position="325"/>
        <end position="346"/>
    </location>
</feature>
<dbReference type="InterPro" id="IPR036259">
    <property type="entry name" value="MFS_trans_sf"/>
</dbReference>
<dbReference type="PROSITE" id="PS50850">
    <property type="entry name" value="MFS"/>
    <property type="match status" value="1"/>
</dbReference>
<dbReference type="GO" id="GO:0016020">
    <property type="term" value="C:membrane"/>
    <property type="evidence" value="ECO:0007669"/>
    <property type="project" value="UniProtKB-SubCell"/>
</dbReference>
<evidence type="ECO:0000313" key="7">
    <source>
        <dbReference type="EMBL" id="KAG7159435.1"/>
    </source>
</evidence>
<dbReference type="Proteomes" id="UP000747542">
    <property type="component" value="Unassembled WGS sequence"/>
</dbReference>
<keyword evidence="8" id="KW-1185">Reference proteome</keyword>